<feature type="signal peptide" evidence="1">
    <location>
        <begin position="1"/>
        <end position="22"/>
    </location>
</feature>
<dbReference type="SUPFAM" id="SSF63446">
    <property type="entry name" value="Type I dockerin domain"/>
    <property type="match status" value="1"/>
</dbReference>
<evidence type="ECO:0000313" key="3">
    <source>
        <dbReference type="Proteomes" id="UP000326837"/>
    </source>
</evidence>
<protein>
    <recommendedName>
        <fullName evidence="4">PEP-CTERM protein-sorting domain-containing protein</fullName>
    </recommendedName>
</protein>
<dbReference type="RefSeq" id="WP_152099419.1">
    <property type="nucleotide sequence ID" value="NZ_AP021861.1"/>
</dbReference>
<feature type="chain" id="PRO_5024882287" description="PEP-CTERM protein-sorting domain-containing protein" evidence="1">
    <location>
        <begin position="23"/>
        <end position="310"/>
    </location>
</feature>
<keyword evidence="1" id="KW-0732">Signal</keyword>
<reference evidence="3" key="1">
    <citation type="submission" date="2019-10" db="EMBL/GenBank/DDBJ databases">
        <title>Lacipirellula parvula gen. nov., sp. nov., representing a lineage of planctomycetes widespread in freshwater anoxic habitats, and description of the family Lacipirellulaceae.</title>
        <authorList>
            <person name="Dedysh S.N."/>
            <person name="Kulichevskaya I.S."/>
            <person name="Beletsky A.V."/>
            <person name="Rakitin A.L."/>
            <person name="Mardanov A.V."/>
            <person name="Ivanova A.A."/>
            <person name="Saltykova V.X."/>
            <person name="Rijpstra W.I.C."/>
            <person name="Sinninghe Damste J.S."/>
            <person name="Ravin N.V."/>
        </authorList>
    </citation>
    <scope>NUCLEOTIDE SEQUENCE [LARGE SCALE GENOMIC DNA]</scope>
    <source>
        <strain evidence="3">PX69</strain>
    </source>
</reference>
<dbReference type="EMBL" id="AP021861">
    <property type="protein sequence ID" value="BBO33697.1"/>
    <property type="molecule type" value="Genomic_DNA"/>
</dbReference>
<accession>A0A5K7XCF8</accession>
<dbReference type="InterPro" id="IPR018247">
    <property type="entry name" value="EF_Hand_1_Ca_BS"/>
</dbReference>
<name>A0A5K7XCF8_9BACT</name>
<organism evidence="2 3">
    <name type="scientific">Lacipirellula parvula</name>
    <dbReference type="NCBI Taxonomy" id="2650471"/>
    <lineage>
        <taxon>Bacteria</taxon>
        <taxon>Pseudomonadati</taxon>
        <taxon>Planctomycetota</taxon>
        <taxon>Planctomycetia</taxon>
        <taxon>Pirellulales</taxon>
        <taxon>Lacipirellulaceae</taxon>
        <taxon>Lacipirellula</taxon>
    </lineage>
</organism>
<sequence>MSRITCFVVALAVALASRNAQAIVYDWVAGVGDSNPSQNGPWSYGTFFALGQPFEAAETSTVTTYDGQYVQVQWINDLSAANLEFNMTNNWVYDPYGGARAPRSATLHPGSSAEYAVLRFTAPTADFYTFDVNFTGNSSAGTTSDAVILVNGVTQFSGLVYSTRVGETLGVGQHFVTPAPIQLAAGGTIDIAVGAGNNGYASDLTGIAGFIASASQPKGDYDGDGDVDKDDLTVWKSQFHAASIPPAPNADGNSDGVVDGKDFLLWQRTFGPAASFGAAAAVPEPGCAVLAVMACASLVAVRTRRRGLVG</sequence>
<dbReference type="InterPro" id="IPR036439">
    <property type="entry name" value="Dockerin_dom_sf"/>
</dbReference>
<dbReference type="KEGG" id="lpav:PLANPX_3309"/>
<keyword evidence="3" id="KW-1185">Reference proteome</keyword>
<dbReference type="Gene3D" id="1.10.1330.10">
    <property type="entry name" value="Dockerin domain"/>
    <property type="match status" value="1"/>
</dbReference>
<dbReference type="AlphaFoldDB" id="A0A5K7XCF8"/>
<proteinExistence type="predicted"/>
<evidence type="ECO:0008006" key="4">
    <source>
        <dbReference type="Google" id="ProtNLM"/>
    </source>
</evidence>
<evidence type="ECO:0000313" key="2">
    <source>
        <dbReference type="EMBL" id="BBO33697.1"/>
    </source>
</evidence>
<evidence type="ECO:0000256" key="1">
    <source>
        <dbReference type="SAM" id="SignalP"/>
    </source>
</evidence>
<dbReference type="Proteomes" id="UP000326837">
    <property type="component" value="Chromosome"/>
</dbReference>
<gene>
    <name evidence="2" type="ORF">PLANPX_3309</name>
</gene>
<dbReference type="GO" id="GO:0000272">
    <property type="term" value="P:polysaccharide catabolic process"/>
    <property type="evidence" value="ECO:0007669"/>
    <property type="project" value="InterPro"/>
</dbReference>
<dbReference type="PROSITE" id="PS00018">
    <property type="entry name" value="EF_HAND_1"/>
    <property type="match status" value="2"/>
</dbReference>